<dbReference type="PANTHER" id="PTHR32347:SF23">
    <property type="entry name" value="BLL5650 PROTEIN"/>
    <property type="match status" value="1"/>
</dbReference>
<dbReference type="AlphaFoldDB" id="A0A0P1H6C3"/>
<dbReference type="PANTHER" id="PTHR32347">
    <property type="entry name" value="EFFLUX SYSTEM COMPONENT YKNX-RELATED"/>
    <property type="match status" value="1"/>
</dbReference>
<dbReference type="EMBL" id="CYSF01000012">
    <property type="protein sequence ID" value="CUH85309.1"/>
    <property type="molecule type" value="Genomic_DNA"/>
</dbReference>
<dbReference type="InterPro" id="IPR050465">
    <property type="entry name" value="UPF0194_transport"/>
</dbReference>
<dbReference type="Proteomes" id="UP000051681">
    <property type="component" value="Unassembled WGS sequence"/>
</dbReference>
<gene>
    <name evidence="4" type="ORF">TM5383_02537</name>
</gene>
<name>A0A0P1H6C3_9RHOB</name>
<keyword evidence="3" id="KW-0812">Transmembrane</keyword>
<feature type="transmembrane region" description="Helical" evidence="3">
    <location>
        <begin position="23"/>
        <end position="50"/>
    </location>
</feature>
<protein>
    <submittedName>
        <fullName evidence="4">Type I secretion membrane fusion protein, HlyD family</fullName>
    </submittedName>
</protein>
<keyword evidence="5" id="KW-1185">Reference proteome</keyword>
<evidence type="ECO:0000313" key="5">
    <source>
        <dbReference type="Proteomes" id="UP000051681"/>
    </source>
</evidence>
<comment type="subcellular location">
    <subcellularLocation>
        <location evidence="1">Cell envelope</location>
    </subcellularLocation>
</comment>
<keyword evidence="3" id="KW-1133">Transmembrane helix</keyword>
<proteinExistence type="predicted"/>
<evidence type="ECO:0000256" key="3">
    <source>
        <dbReference type="SAM" id="Phobius"/>
    </source>
</evidence>
<organism evidence="4 5">
    <name type="scientific">Thalassovita mediterranea</name>
    <dbReference type="NCBI Taxonomy" id="340021"/>
    <lineage>
        <taxon>Bacteria</taxon>
        <taxon>Pseudomonadati</taxon>
        <taxon>Pseudomonadota</taxon>
        <taxon>Alphaproteobacteria</taxon>
        <taxon>Rhodobacterales</taxon>
        <taxon>Roseobacteraceae</taxon>
        <taxon>Thalassovita</taxon>
    </lineage>
</organism>
<dbReference type="RefSeq" id="WP_156415732.1">
    <property type="nucleotide sequence ID" value="NZ_CYSF01000012.1"/>
</dbReference>
<evidence type="ECO:0000256" key="2">
    <source>
        <dbReference type="ARBA" id="ARBA00023054"/>
    </source>
</evidence>
<reference evidence="4 5" key="1">
    <citation type="submission" date="2015-09" db="EMBL/GenBank/DDBJ databases">
        <authorList>
            <consortium name="Swine Surveillance"/>
        </authorList>
    </citation>
    <scope>NUCLEOTIDE SEQUENCE [LARGE SCALE GENOMIC DNA]</scope>
    <source>
        <strain evidence="4 5">CECT 8383</strain>
    </source>
</reference>
<keyword evidence="2" id="KW-0175">Coiled coil</keyword>
<dbReference type="STRING" id="340021.TM5383_02537"/>
<evidence type="ECO:0000313" key="4">
    <source>
        <dbReference type="EMBL" id="CUH85309.1"/>
    </source>
</evidence>
<evidence type="ECO:0000256" key="1">
    <source>
        <dbReference type="ARBA" id="ARBA00004196"/>
    </source>
</evidence>
<dbReference type="OrthoDB" id="10015799at2"/>
<sequence>MSTPHPDPRLSHKPLRRLHLMPWLWLILIWATLCVAVWAIFAAAALQLFAPTLTLTGSLVRQTTTQDVILPAHMPVAEVLVENDTPVSQGQAVLLYDTEKLDQRMSNLEADLQRLAYTHRCLTASAAQTETAGDVPDPASDNGASACEIQQQTDMLERQEQEQRIRQLHLIRQQIEYAGPSLENARSRQDQITTQLSYEVERHALQIDIRRQTVLLKKLIADQRHTRQAELHRLTQEQAALQKQRAELQQLLEDPFLRAPQAGMLIRQRPLPRDGTPMTDTAIAQLLTQEAGYQANITLRDDSAATLTAGDRVMLRLSGLPLTAPKIPARIRLIAMQKGHFDSSPAHKAQLEMLPSDIADPRWRRRIIRHLERMNGQANAELTLQPVPFLTHLQSSALNLWQGRRP</sequence>
<accession>A0A0P1H6C3</accession>
<keyword evidence="3" id="KW-0472">Membrane</keyword>
<dbReference type="GO" id="GO:0030313">
    <property type="term" value="C:cell envelope"/>
    <property type="evidence" value="ECO:0007669"/>
    <property type="project" value="UniProtKB-SubCell"/>
</dbReference>